<proteinExistence type="predicted"/>
<protein>
    <submittedName>
        <fullName evidence="1">Uncharacterized protein</fullName>
    </submittedName>
</protein>
<reference evidence="1" key="1">
    <citation type="submission" date="2021-08" db="EMBL/GenBank/DDBJ databases">
        <title>The first chromosome-level gecko genome reveals the dynamic sex chromosomes of Neotropical dwarf geckos (Sphaerodactylidae: Sphaerodactylus).</title>
        <authorList>
            <person name="Pinto B.J."/>
            <person name="Keating S.E."/>
            <person name="Gamble T."/>
        </authorList>
    </citation>
    <scope>NUCLEOTIDE SEQUENCE</scope>
    <source>
        <strain evidence="1">TG3544</strain>
    </source>
</reference>
<dbReference type="EMBL" id="CM037614">
    <property type="protein sequence ID" value="KAH8016878.1"/>
    <property type="molecule type" value="Genomic_DNA"/>
</dbReference>
<evidence type="ECO:0000313" key="2">
    <source>
        <dbReference type="Proteomes" id="UP000827872"/>
    </source>
</evidence>
<dbReference type="Proteomes" id="UP000827872">
    <property type="component" value="Linkage Group LG01"/>
</dbReference>
<name>A0ACB8GB16_9SAUR</name>
<evidence type="ECO:0000313" key="1">
    <source>
        <dbReference type="EMBL" id="KAH8016878.1"/>
    </source>
</evidence>
<gene>
    <name evidence="1" type="ORF">K3G42_023873</name>
</gene>
<accession>A0ACB8GB16</accession>
<sequence>MAEGALGASGTSCPLWTVLYDYEATGEDELSLRRGEVVEVLSKDAAVSGDDGWWAGKIRHRLGIFPANYVTYQPVCCQHPQLELLDKSGHQARSRTMGDGHSTGGEDHLGSLAEIDFQNLELQEIIGVGGFGKVYRAVWKGQEVAVKAARQDPDEDIMATAESVRQEAKLFSMLKHPNIIELHGVCLQEPNLCLVMEFARGGPLNRVLSGASPTASGSHWGRRIPPHILVNWAVQIACGMLYLHEKAIVPILHRDLKSSNKSAFVYVA</sequence>
<keyword evidence="2" id="KW-1185">Reference proteome</keyword>
<comment type="caution">
    <text evidence="1">The sequence shown here is derived from an EMBL/GenBank/DDBJ whole genome shotgun (WGS) entry which is preliminary data.</text>
</comment>
<organism evidence="1 2">
    <name type="scientific">Sphaerodactylus townsendi</name>
    <dbReference type="NCBI Taxonomy" id="933632"/>
    <lineage>
        <taxon>Eukaryota</taxon>
        <taxon>Metazoa</taxon>
        <taxon>Chordata</taxon>
        <taxon>Craniata</taxon>
        <taxon>Vertebrata</taxon>
        <taxon>Euteleostomi</taxon>
        <taxon>Lepidosauria</taxon>
        <taxon>Squamata</taxon>
        <taxon>Bifurcata</taxon>
        <taxon>Gekkota</taxon>
        <taxon>Sphaerodactylidae</taxon>
        <taxon>Sphaerodactylus</taxon>
    </lineage>
</organism>